<proteinExistence type="predicted"/>
<name>A0A151IF55_9HYME</name>
<dbReference type="EMBL" id="KQ977808">
    <property type="protein sequence ID" value="KYM99524.1"/>
    <property type="molecule type" value="Genomic_DNA"/>
</dbReference>
<keyword evidence="2" id="KW-1185">Reference proteome</keyword>
<gene>
    <name evidence="1" type="ORF">ALC62_09706</name>
</gene>
<dbReference type="AlphaFoldDB" id="A0A151IF55"/>
<protein>
    <submittedName>
        <fullName evidence="1">Uncharacterized protein</fullName>
    </submittedName>
</protein>
<feature type="non-terminal residue" evidence="1">
    <location>
        <position position="1"/>
    </location>
</feature>
<dbReference type="Proteomes" id="UP000078542">
    <property type="component" value="Unassembled WGS sequence"/>
</dbReference>
<organism evidence="1 2">
    <name type="scientific">Cyphomyrmex costatus</name>
    <dbReference type="NCBI Taxonomy" id="456900"/>
    <lineage>
        <taxon>Eukaryota</taxon>
        <taxon>Metazoa</taxon>
        <taxon>Ecdysozoa</taxon>
        <taxon>Arthropoda</taxon>
        <taxon>Hexapoda</taxon>
        <taxon>Insecta</taxon>
        <taxon>Pterygota</taxon>
        <taxon>Neoptera</taxon>
        <taxon>Endopterygota</taxon>
        <taxon>Hymenoptera</taxon>
        <taxon>Apocrita</taxon>
        <taxon>Aculeata</taxon>
        <taxon>Formicoidea</taxon>
        <taxon>Formicidae</taxon>
        <taxon>Myrmicinae</taxon>
        <taxon>Cyphomyrmex</taxon>
    </lineage>
</organism>
<evidence type="ECO:0000313" key="1">
    <source>
        <dbReference type="EMBL" id="KYM99524.1"/>
    </source>
</evidence>
<accession>A0A151IF55</accession>
<reference evidence="1 2" key="1">
    <citation type="submission" date="2016-03" db="EMBL/GenBank/DDBJ databases">
        <title>Cyphomyrmex costatus WGS genome.</title>
        <authorList>
            <person name="Nygaard S."/>
            <person name="Hu H."/>
            <person name="Boomsma J."/>
            <person name="Zhang G."/>
        </authorList>
    </citation>
    <scope>NUCLEOTIDE SEQUENCE [LARGE SCALE GENOMIC DNA]</scope>
    <source>
        <strain evidence="1">MS0001</strain>
        <tissue evidence="1">Whole body</tissue>
    </source>
</reference>
<evidence type="ECO:0000313" key="2">
    <source>
        <dbReference type="Proteomes" id="UP000078542"/>
    </source>
</evidence>
<sequence>SLSFVFCVQDTMMDCGGDSGEDSGGLEDFVNLSTNITDNSRTIQGNLFIVLYIHLL</sequence>